<feature type="domain" description="Impact N-terminal" evidence="2">
    <location>
        <begin position="15"/>
        <end position="120"/>
    </location>
</feature>
<dbReference type="SUPFAM" id="SSF54211">
    <property type="entry name" value="Ribosomal protein S5 domain 2-like"/>
    <property type="match status" value="1"/>
</dbReference>
<keyword evidence="5" id="KW-1185">Reference proteome</keyword>
<feature type="domain" description="UPF0029" evidence="3">
    <location>
        <begin position="136"/>
        <end position="187"/>
    </location>
</feature>
<name>A0ABT1SKB3_9FIRM</name>
<dbReference type="RefSeq" id="WP_102268138.1">
    <property type="nucleotide sequence ID" value="NZ_CALVCM010000002.1"/>
</dbReference>
<dbReference type="InterPro" id="IPR001498">
    <property type="entry name" value="Impact_N"/>
</dbReference>
<evidence type="ECO:0000259" key="2">
    <source>
        <dbReference type="Pfam" id="PF01205"/>
    </source>
</evidence>
<dbReference type="NCBIfam" id="TIGR00257">
    <property type="entry name" value="IMPACT_YIGZ"/>
    <property type="match status" value="1"/>
</dbReference>
<dbReference type="InterPro" id="IPR023582">
    <property type="entry name" value="Impact"/>
</dbReference>
<evidence type="ECO:0000313" key="4">
    <source>
        <dbReference type="EMBL" id="MCQ5121567.1"/>
    </source>
</evidence>
<dbReference type="Pfam" id="PF09186">
    <property type="entry name" value="DUF1949"/>
    <property type="match status" value="1"/>
</dbReference>
<dbReference type="Pfam" id="PF01205">
    <property type="entry name" value="Impact_N"/>
    <property type="match status" value="1"/>
</dbReference>
<sequence length="202" mass="23064">MYRLHADSHYEIEIKKSRFICYLHKCDTEADAKAFIQQIRRQHPDARHHCYAFIIGEHHELMRSSDDGEPHGTAGVPMLECLKKHEVEQIVAVTVRYFGGVLLGAGGLVRAYSQSVSQALSHATLTTPTLMKRYRLTFSYALIGKIDHLLKGQADIIDKQYDEKVTYLYRTDNPHLSEQIAELSAGKELPHYLEDEIVEKAI</sequence>
<comment type="similarity">
    <text evidence="1">Belongs to the IMPACT family.</text>
</comment>
<dbReference type="InterPro" id="IPR036956">
    <property type="entry name" value="Impact_N_sf"/>
</dbReference>
<dbReference type="EMBL" id="JANGCH010000005">
    <property type="protein sequence ID" value="MCQ5121567.1"/>
    <property type="molecule type" value="Genomic_DNA"/>
</dbReference>
<reference evidence="4 5" key="1">
    <citation type="submission" date="2022-06" db="EMBL/GenBank/DDBJ databases">
        <title>Isolation of gut microbiota from human fecal samples.</title>
        <authorList>
            <person name="Pamer E.G."/>
            <person name="Barat B."/>
            <person name="Waligurski E."/>
            <person name="Medina S."/>
            <person name="Paddock L."/>
            <person name="Mostad J."/>
        </authorList>
    </citation>
    <scope>NUCLEOTIDE SEQUENCE [LARGE SCALE GENOMIC DNA]</scope>
    <source>
        <strain evidence="4 5">DFI.6.1</strain>
    </source>
</reference>
<dbReference type="SUPFAM" id="SSF54980">
    <property type="entry name" value="EF-G C-terminal domain-like"/>
    <property type="match status" value="1"/>
</dbReference>
<comment type="caution">
    <text evidence="4">The sequence shown here is derived from an EMBL/GenBank/DDBJ whole genome shotgun (WGS) entry which is preliminary data.</text>
</comment>
<dbReference type="InterPro" id="IPR015269">
    <property type="entry name" value="UPF0029_Impact_C"/>
</dbReference>
<protein>
    <submittedName>
        <fullName evidence="4">YigZ family protein</fullName>
    </submittedName>
</protein>
<dbReference type="Proteomes" id="UP001524435">
    <property type="component" value="Unassembled WGS sequence"/>
</dbReference>
<accession>A0ABT1SKB3</accession>
<evidence type="ECO:0000259" key="3">
    <source>
        <dbReference type="Pfam" id="PF09186"/>
    </source>
</evidence>
<organism evidence="4 5">
    <name type="scientific">Massilicoli timonensis</name>
    <dbReference type="NCBI Taxonomy" id="2015901"/>
    <lineage>
        <taxon>Bacteria</taxon>
        <taxon>Bacillati</taxon>
        <taxon>Bacillota</taxon>
        <taxon>Erysipelotrichia</taxon>
        <taxon>Erysipelotrichales</taxon>
        <taxon>Erysipelotrichaceae</taxon>
        <taxon>Massilicoli</taxon>
    </lineage>
</organism>
<dbReference type="Gene3D" id="3.30.230.30">
    <property type="entry name" value="Impact, N-terminal domain"/>
    <property type="match status" value="1"/>
</dbReference>
<gene>
    <name evidence="4" type="ORF">NE663_04750</name>
</gene>
<evidence type="ECO:0000313" key="5">
    <source>
        <dbReference type="Proteomes" id="UP001524435"/>
    </source>
</evidence>
<evidence type="ECO:0000256" key="1">
    <source>
        <dbReference type="ARBA" id="ARBA00007665"/>
    </source>
</evidence>
<dbReference type="InterPro" id="IPR020568">
    <property type="entry name" value="Ribosomal_Su5_D2-typ_SF"/>
</dbReference>
<dbReference type="InterPro" id="IPR015796">
    <property type="entry name" value="Impact_YigZ-like"/>
</dbReference>
<dbReference type="PANTHER" id="PTHR16301:SF20">
    <property type="entry name" value="IMPACT FAMILY MEMBER YIGZ"/>
    <property type="match status" value="1"/>
</dbReference>
<dbReference type="InterPro" id="IPR035647">
    <property type="entry name" value="EFG_III/V"/>
</dbReference>
<dbReference type="PANTHER" id="PTHR16301">
    <property type="entry name" value="IMPACT-RELATED"/>
    <property type="match status" value="1"/>
</dbReference>
<proteinExistence type="inferred from homology"/>